<keyword evidence="1" id="KW-0378">Hydrolase</keyword>
<dbReference type="PANTHER" id="PTHR43694">
    <property type="entry name" value="RIBONUCLEASE J"/>
    <property type="match status" value="1"/>
</dbReference>
<gene>
    <name evidence="5" type="ORF">NZD89_03370</name>
</gene>
<dbReference type="PANTHER" id="PTHR43694:SF1">
    <property type="entry name" value="RIBONUCLEASE J"/>
    <property type="match status" value="1"/>
</dbReference>
<proteinExistence type="predicted"/>
<dbReference type="Gene3D" id="3.40.50.10710">
    <property type="entry name" value="Metallo-hydrolase/oxidoreductase"/>
    <property type="match status" value="1"/>
</dbReference>
<reference evidence="5" key="1">
    <citation type="submission" date="2022-08" db="EMBL/GenBank/DDBJ databases">
        <title>Alicyclobacillus fastidiosus DSM 17978, complete genome.</title>
        <authorList>
            <person name="Wang Q."/>
            <person name="Cai R."/>
            <person name="Wang Z."/>
        </authorList>
    </citation>
    <scope>NUCLEOTIDE SEQUENCE</scope>
    <source>
        <strain evidence="5">DSM 17978</strain>
    </source>
</reference>
<dbReference type="SUPFAM" id="SSF56281">
    <property type="entry name" value="Metallo-hydrolase/oxidoreductase"/>
    <property type="match status" value="1"/>
</dbReference>
<evidence type="ECO:0000313" key="5">
    <source>
        <dbReference type="EMBL" id="WAH42542.1"/>
    </source>
</evidence>
<dbReference type="CDD" id="cd07732">
    <property type="entry name" value="metallo-hydrolase-like_MBL-fold"/>
    <property type="match status" value="1"/>
</dbReference>
<dbReference type="EMBL" id="CP104067">
    <property type="protein sequence ID" value="WAH42542.1"/>
    <property type="molecule type" value="Genomic_DNA"/>
</dbReference>
<dbReference type="Gene3D" id="3.60.15.10">
    <property type="entry name" value="Ribonuclease Z/Hydroxyacylglutathione hydrolase-like"/>
    <property type="match status" value="1"/>
</dbReference>
<evidence type="ECO:0000313" key="6">
    <source>
        <dbReference type="Proteomes" id="UP001164761"/>
    </source>
</evidence>
<evidence type="ECO:0000259" key="4">
    <source>
        <dbReference type="SMART" id="SM00849"/>
    </source>
</evidence>
<dbReference type="Pfam" id="PF12706">
    <property type="entry name" value="Lactamase_B_2"/>
    <property type="match status" value="1"/>
</dbReference>
<dbReference type="SMART" id="SM00849">
    <property type="entry name" value="Lactamase_B"/>
    <property type="match status" value="1"/>
</dbReference>
<keyword evidence="6" id="KW-1185">Reference proteome</keyword>
<keyword evidence="1" id="KW-0269">Exonuclease</keyword>
<name>A0ABY6ZI34_9BACL</name>
<dbReference type="InterPro" id="IPR001279">
    <property type="entry name" value="Metallo-B-lactamas"/>
</dbReference>
<evidence type="ECO:0000256" key="1">
    <source>
        <dbReference type="ARBA" id="ARBA00022839"/>
    </source>
</evidence>
<feature type="domain" description="Metallo-beta-lactamase" evidence="4">
    <location>
        <begin position="16"/>
        <end position="207"/>
    </location>
</feature>
<dbReference type="Proteomes" id="UP001164761">
    <property type="component" value="Chromosome"/>
</dbReference>
<dbReference type="InterPro" id="IPR036866">
    <property type="entry name" value="RibonucZ/Hydroxyglut_hydro"/>
</dbReference>
<keyword evidence="1" id="KW-0540">Nuclease</keyword>
<sequence length="459" mass="51268">MQCTTWKFYAGTNTIGGNIISMEYGSHRLIFDMGRAFRGDVPSFDERLQPRSAMDLMAVGLAPDIAGIFQGDDRVSSMHTAIAISHCHLDHTGLLPYVRTDLPVFTSTGTHRILQVLDAVADGPRSPLSYRPVEPETWVHFGPFHLQFVPVDHGTPGASAIFIKTPDARLVYTGDLRLHGLHRDETERFITFAREFHPDVLFIEGTRSGDLGDPSENVSEHDVTRGVLEQTVRANAGVYFNVYERHPERLHAFRCAAKAANRELVLDAVTAYMYHHFEGVSDFAVWAEEDARLPEALSRWLRDTGVKQIRPSDVCGLEHVYAAQLPYSRLHYLIDIQPADGGRYLHSDGTPLGPYDPAWANMLRWLDHFGLEFVAMGSSGHATRRDLVNILEAIEPKVCMPIHSLQPWRIGSPRIPRLMPRISHVYSLTDLSGATPPTVSSFESQAPPDEPERTTGSLS</sequence>
<protein>
    <submittedName>
        <fullName evidence="5">MBL fold metallo-hydrolase</fullName>
    </submittedName>
</protein>
<accession>A0ABY6ZI34</accession>
<keyword evidence="2" id="KW-0694">RNA-binding</keyword>
<dbReference type="RefSeq" id="WP_268006413.1">
    <property type="nucleotide sequence ID" value="NZ_CP104067.1"/>
</dbReference>
<dbReference type="InterPro" id="IPR042173">
    <property type="entry name" value="RNase_J_2"/>
</dbReference>
<evidence type="ECO:0000256" key="3">
    <source>
        <dbReference type="SAM" id="MobiDB-lite"/>
    </source>
</evidence>
<evidence type="ECO:0000256" key="2">
    <source>
        <dbReference type="ARBA" id="ARBA00022884"/>
    </source>
</evidence>
<organism evidence="5 6">
    <name type="scientific">Alicyclobacillus fastidiosus</name>
    <dbReference type="NCBI Taxonomy" id="392011"/>
    <lineage>
        <taxon>Bacteria</taxon>
        <taxon>Bacillati</taxon>
        <taxon>Bacillota</taxon>
        <taxon>Bacilli</taxon>
        <taxon>Bacillales</taxon>
        <taxon>Alicyclobacillaceae</taxon>
        <taxon>Alicyclobacillus</taxon>
    </lineage>
</organism>
<feature type="region of interest" description="Disordered" evidence="3">
    <location>
        <begin position="436"/>
        <end position="459"/>
    </location>
</feature>